<organism evidence="2">
    <name type="scientific">Muribaculaceae bacterium Z82</name>
    <dbReference type="NCBI Taxonomy" id="2304548"/>
    <lineage>
        <taxon>Bacteria</taxon>
        <taxon>Pseudomonadati</taxon>
        <taxon>Bacteroidota</taxon>
        <taxon>Bacteroidia</taxon>
        <taxon>Bacteroidales</taxon>
        <taxon>Muribaculaceae</taxon>
    </lineage>
</organism>
<protein>
    <submittedName>
        <fullName evidence="2">Uncharacterized protein</fullName>
    </submittedName>
</protein>
<proteinExistence type="predicted"/>
<accession>A0A7C9JFP6</accession>
<reference evidence="2" key="1">
    <citation type="submission" date="2018-08" db="EMBL/GenBank/DDBJ databases">
        <title>Murine metabolic-syndrome-specific gut microbial biobank.</title>
        <authorList>
            <person name="Liu C."/>
        </authorList>
    </citation>
    <scope>NUCLEOTIDE SEQUENCE [LARGE SCALE GENOMIC DNA]</scope>
    <source>
        <strain evidence="2">Z82</strain>
    </source>
</reference>
<feature type="transmembrane region" description="Helical" evidence="1">
    <location>
        <begin position="193"/>
        <end position="213"/>
    </location>
</feature>
<dbReference type="Pfam" id="PF06541">
    <property type="entry name" value="ABC_trans_CmpB"/>
    <property type="match status" value="1"/>
</dbReference>
<feature type="transmembrane region" description="Helical" evidence="1">
    <location>
        <begin position="25"/>
        <end position="43"/>
    </location>
</feature>
<dbReference type="EMBL" id="QWKH01000164">
    <property type="protein sequence ID" value="NBI35574.1"/>
    <property type="molecule type" value="Genomic_DNA"/>
</dbReference>
<dbReference type="AlphaFoldDB" id="A0A7C9JFP6"/>
<feature type="transmembrane region" description="Helical" evidence="1">
    <location>
        <begin position="148"/>
        <end position="172"/>
    </location>
</feature>
<comment type="caution">
    <text evidence="2">The sequence shown here is derived from an EMBL/GenBank/DDBJ whole genome shotgun (WGS) entry which is preliminary data.</text>
</comment>
<feature type="transmembrane region" description="Helical" evidence="1">
    <location>
        <begin position="102"/>
        <end position="128"/>
    </location>
</feature>
<evidence type="ECO:0000256" key="1">
    <source>
        <dbReference type="SAM" id="Phobius"/>
    </source>
</evidence>
<dbReference type="InterPro" id="IPR010540">
    <property type="entry name" value="CmpB_TMEM229"/>
</dbReference>
<gene>
    <name evidence="2" type="ORF">D1639_11160</name>
</gene>
<evidence type="ECO:0000313" key="2">
    <source>
        <dbReference type="EMBL" id="NBI35574.1"/>
    </source>
</evidence>
<keyword evidence="1" id="KW-0472">Membrane</keyword>
<sequence length="215" mass="24565">MNRLKLHRLHELDEIGFFKPKSWGFWRAVIVCFCAGCIVGHWLEIPYCLFMDRCFGIVSDGYAVWTDPWYHPYWVYGFGAVVMTLVLEPFKESVVRRRKTVWGALLETFAYSTLLAMVMELVIGWLVNQPDATGVYPYWDNSQMPLNIFGQAWLVNDLVIGLVAVFYIWIIYPLVCGMFDAVGAHWGSRAANVLFAVIVAVFALLCTASYLQLAL</sequence>
<feature type="transmembrane region" description="Helical" evidence="1">
    <location>
        <begin position="73"/>
        <end position="90"/>
    </location>
</feature>
<keyword evidence="1" id="KW-0812">Transmembrane</keyword>
<name>A0A7C9JFP6_9BACT</name>
<keyword evidence="1" id="KW-1133">Transmembrane helix</keyword>